<dbReference type="SUPFAM" id="SSF48452">
    <property type="entry name" value="TPR-like"/>
    <property type="match status" value="1"/>
</dbReference>
<feature type="DNA-binding region" description="OmpR/PhoB-type" evidence="5">
    <location>
        <begin position="10"/>
        <end position="109"/>
    </location>
</feature>
<name>A0A5M3XMX0_9ACTN</name>
<dbReference type="SUPFAM" id="SSF46894">
    <property type="entry name" value="C-terminal effector domain of the bipartite response regulators"/>
    <property type="match status" value="1"/>
</dbReference>
<evidence type="ECO:0000259" key="6">
    <source>
        <dbReference type="PROSITE" id="PS51755"/>
    </source>
</evidence>
<dbReference type="InterPro" id="IPR005158">
    <property type="entry name" value="BTAD"/>
</dbReference>
<dbReference type="RefSeq" id="WP_155346004.1">
    <property type="nucleotide sequence ID" value="NZ_BAAAHM010000008.1"/>
</dbReference>
<dbReference type="PANTHER" id="PTHR35807">
    <property type="entry name" value="TRANSCRIPTIONAL REGULATOR REDD-RELATED"/>
    <property type="match status" value="1"/>
</dbReference>
<dbReference type="GO" id="GO:0000160">
    <property type="term" value="P:phosphorelay signal transduction system"/>
    <property type="evidence" value="ECO:0007669"/>
    <property type="project" value="InterPro"/>
</dbReference>
<evidence type="ECO:0000256" key="5">
    <source>
        <dbReference type="PROSITE-ProRule" id="PRU01091"/>
    </source>
</evidence>
<dbReference type="SMART" id="SM00862">
    <property type="entry name" value="Trans_reg_C"/>
    <property type="match status" value="1"/>
</dbReference>
<dbReference type="GO" id="GO:0006355">
    <property type="term" value="P:regulation of DNA-templated transcription"/>
    <property type="evidence" value="ECO:0007669"/>
    <property type="project" value="InterPro"/>
</dbReference>
<reference evidence="7 8" key="1">
    <citation type="submission" date="2019-10" db="EMBL/GenBank/DDBJ databases">
        <title>Whole genome shotgun sequence of Acrocarpospora pleiomorpha NBRC 16267.</title>
        <authorList>
            <person name="Ichikawa N."/>
            <person name="Kimura A."/>
            <person name="Kitahashi Y."/>
            <person name="Komaki H."/>
            <person name="Oguchi A."/>
        </authorList>
    </citation>
    <scope>NUCLEOTIDE SEQUENCE [LARGE SCALE GENOMIC DNA]</scope>
    <source>
        <strain evidence="7 8">NBRC 16267</strain>
    </source>
</reference>
<keyword evidence="3 5" id="KW-0238">DNA-binding</keyword>
<dbReference type="AlphaFoldDB" id="A0A5M3XMX0"/>
<dbReference type="PROSITE" id="PS51755">
    <property type="entry name" value="OMPR_PHOB"/>
    <property type="match status" value="1"/>
</dbReference>
<dbReference type="Gene3D" id="1.25.40.10">
    <property type="entry name" value="Tetratricopeptide repeat domain"/>
    <property type="match status" value="1"/>
</dbReference>
<dbReference type="Proteomes" id="UP000377595">
    <property type="component" value="Unassembled WGS sequence"/>
</dbReference>
<evidence type="ECO:0000313" key="7">
    <source>
        <dbReference type="EMBL" id="GES20991.1"/>
    </source>
</evidence>
<dbReference type="GO" id="GO:0003677">
    <property type="term" value="F:DNA binding"/>
    <property type="evidence" value="ECO:0007669"/>
    <property type="project" value="UniProtKB-UniRule"/>
</dbReference>
<dbReference type="PANTHER" id="PTHR35807:SF1">
    <property type="entry name" value="TRANSCRIPTIONAL REGULATOR REDD"/>
    <property type="match status" value="1"/>
</dbReference>
<evidence type="ECO:0000256" key="3">
    <source>
        <dbReference type="ARBA" id="ARBA00023125"/>
    </source>
</evidence>
<gene>
    <name evidence="7" type="ORF">Aple_038870</name>
</gene>
<keyword evidence="8" id="KW-1185">Reference proteome</keyword>
<protein>
    <recommendedName>
        <fullName evidence="6">OmpR/PhoB-type domain-containing protein</fullName>
    </recommendedName>
</protein>
<dbReference type="InterPro" id="IPR011990">
    <property type="entry name" value="TPR-like_helical_dom_sf"/>
</dbReference>
<dbReference type="OrthoDB" id="4054020at2"/>
<dbReference type="InterPro" id="IPR051677">
    <property type="entry name" value="AfsR-DnrI-RedD_regulator"/>
</dbReference>
<dbReference type="InterPro" id="IPR001867">
    <property type="entry name" value="OmpR/PhoB-type_DNA-bd"/>
</dbReference>
<evidence type="ECO:0000256" key="1">
    <source>
        <dbReference type="ARBA" id="ARBA00005820"/>
    </source>
</evidence>
<dbReference type="InterPro" id="IPR036388">
    <property type="entry name" value="WH-like_DNA-bd_sf"/>
</dbReference>
<dbReference type="Pfam" id="PF00486">
    <property type="entry name" value="Trans_reg_C"/>
    <property type="match status" value="1"/>
</dbReference>
<sequence>MTTLHVAGRGIEIRTGTWAINVLGPLEARCGGRLVALPPRRRGLLALLALRAGSMVTADQLVDGLWGEDAPPTALRTLHAHIAKLGAALGEVGGERAIRRLDPGYALAADAVRVDRDWFEELATGGLRHSAAGRYAEAARSFARGLALWRGPALSGCPVHGWAVAEADYLEGLRLQAYEGLFAARLAAGLRDTTVGEVERLVAEHPLRERLWELLIVALQVNGRSGDAHRTYRRARRTLIDELGVEPGEGLRHVVAGVLRGVADPRPLLRLAPASGHPQSRRAS</sequence>
<evidence type="ECO:0000313" key="8">
    <source>
        <dbReference type="Proteomes" id="UP000377595"/>
    </source>
</evidence>
<dbReference type="EMBL" id="BLAF01000020">
    <property type="protein sequence ID" value="GES20991.1"/>
    <property type="molecule type" value="Genomic_DNA"/>
</dbReference>
<dbReference type="InterPro" id="IPR016032">
    <property type="entry name" value="Sig_transdc_resp-reg_C-effctor"/>
</dbReference>
<dbReference type="CDD" id="cd15831">
    <property type="entry name" value="BTAD"/>
    <property type="match status" value="1"/>
</dbReference>
<keyword evidence="4" id="KW-0804">Transcription</keyword>
<dbReference type="Pfam" id="PF03704">
    <property type="entry name" value="BTAD"/>
    <property type="match status" value="1"/>
</dbReference>
<evidence type="ECO:0000256" key="4">
    <source>
        <dbReference type="ARBA" id="ARBA00023163"/>
    </source>
</evidence>
<accession>A0A5M3XMX0</accession>
<proteinExistence type="inferred from homology"/>
<feature type="domain" description="OmpR/PhoB-type" evidence="6">
    <location>
        <begin position="10"/>
        <end position="109"/>
    </location>
</feature>
<comment type="similarity">
    <text evidence="1">Belongs to the AfsR/DnrI/RedD regulatory family.</text>
</comment>
<dbReference type="SMART" id="SM01043">
    <property type="entry name" value="BTAD"/>
    <property type="match status" value="1"/>
</dbReference>
<keyword evidence="2" id="KW-0805">Transcription regulation</keyword>
<organism evidence="7 8">
    <name type="scientific">Acrocarpospora pleiomorpha</name>
    <dbReference type="NCBI Taxonomy" id="90975"/>
    <lineage>
        <taxon>Bacteria</taxon>
        <taxon>Bacillati</taxon>
        <taxon>Actinomycetota</taxon>
        <taxon>Actinomycetes</taxon>
        <taxon>Streptosporangiales</taxon>
        <taxon>Streptosporangiaceae</taxon>
        <taxon>Acrocarpospora</taxon>
    </lineage>
</organism>
<comment type="caution">
    <text evidence="7">The sequence shown here is derived from an EMBL/GenBank/DDBJ whole genome shotgun (WGS) entry which is preliminary data.</text>
</comment>
<dbReference type="Gene3D" id="1.10.10.10">
    <property type="entry name" value="Winged helix-like DNA-binding domain superfamily/Winged helix DNA-binding domain"/>
    <property type="match status" value="1"/>
</dbReference>
<evidence type="ECO:0000256" key="2">
    <source>
        <dbReference type="ARBA" id="ARBA00023015"/>
    </source>
</evidence>